<evidence type="ECO:0000256" key="3">
    <source>
        <dbReference type="ARBA" id="ARBA00006001"/>
    </source>
</evidence>
<dbReference type="GO" id="GO:0046496">
    <property type="term" value="P:nicotinamide nucleotide metabolic process"/>
    <property type="evidence" value="ECO:0007669"/>
    <property type="project" value="UniProtKB-UniRule"/>
</dbReference>
<evidence type="ECO:0000259" key="21">
    <source>
        <dbReference type="PROSITE" id="PS51385"/>
    </source>
</evidence>
<dbReference type="EMBL" id="FQVL01000006">
    <property type="protein sequence ID" value="SHF03486.1"/>
    <property type="molecule type" value="Genomic_DNA"/>
</dbReference>
<keyword evidence="10 17" id="KW-0520">NAD</keyword>
<keyword evidence="8 17" id="KW-0521">NADP</keyword>
<evidence type="ECO:0000256" key="1">
    <source>
        <dbReference type="ARBA" id="ARBA00000013"/>
    </source>
</evidence>
<dbReference type="GO" id="GO:0052856">
    <property type="term" value="F:NAD(P)HX epimerase activity"/>
    <property type="evidence" value="ECO:0007669"/>
    <property type="project" value="UniProtKB-UniRule"/>
</dbReference>
<dbReference type="EC" id="4.2.1.136" evidence="19"/>
<dbReference type="Gene3D" id="3.40.1190.20">
    <property type="match status" value="1"/>
</dbReference>
<accession>A0A1M4YDE8</accession>
<evidence type="ECO:0000256" key="9">
    <source>
        <dbReference type="ARBA" id="ARBA00022958"/>
    </source>
</evidence>
<keyword evidence="23" id="KW-1185">Reference proteome</keyword>
<dbReference type="Proteomes" id="UP000184476">
    <property type="component" value="Unassembled WGS sequence"/>
</dbReference>
<feature type="binding site" evidence="17">
    <location>
        <position position="447"/>
    </location>
    <ligand>
        <name>(6S)-NADPHX</name>
        <dbReference type="ChEBI" id="CHEBI:64076"/>
    </ligand>
</feature>
<feature type="binding site" evidence="18">
    <location>
        <position position="161"/>
    </location>
    <ligand>
        <name>(6S)-NADPHX</name>
        <dbReference type="ChEBI" id="CHEBI:64076"/>
    </ligand>
</feature>
<evidence type="ECO:0000256" key="7">
    <source>
        <dbReference type="ARBA" id="ARBA00022840"/>
    </source>
</evidence>
<feature type="binding site" evidence="17">
    <location>
        <position position="446"/>
    </location>
    <ligand>
        <name>AMP</name>
        <dbReference type="ChEBI" id="CHEBI:456215"/>
    </ligand>
</feature>
<feature type="binding site" evidence="18">
    <location>
        <position position="164"/>
    </location>
    <ligand>
        <name>K(+)</name>
        <dbReference type="ChEBI" id="CHEBI:29103"/>
    </ligand>
</feature>
<reference evidence="22 23" key="1">
    <citation type="submission" date="2016-11" db="EMBL/GenBank/DDBJ databases">
        <authorList>
            <person name="Jaros S."/>
            <person name="Januszkiewicz K."/>
            <person name="Wedrychowicz H."/>
        </authorList>
    </citation>
    <scope>NUCLEOTIDE SEQUENCE [LARGE SCALE GENOMIC DNA]</scope>
    <source>
        <strain evidence="22 23">DSM 44666</strain>
    </source>
</reference>
<dbReference type="Pfam" id="PF03853">
    <property type="entry name" value="YjeF_N"/>
    <property type="match status" value="1"/>
</dbReference>
<dbReference type="GO" id="GO:0046872">
    <property type="term" value="F:metal ion binding"/>
    <property type="evidence" value="ECO:0007669"/>
    <property type="project" value="UniProtKB-UniRule"/>
</dbReference>
<feature type="binding site" evidence="17">
    <location>
        <begin position="417"/>
        <end position="421"/>
    </location>
    <ligand>
        <name>AMP</name>
        <dbReference type="ChEBI" id="CHEBI:456215"/>
    </ligand>
</feature>
<dbReference type="PROSITE" id="PS51383">
    <property type="entry name" value="YJEF_C_3"/>
    <property type="match status" value="1"/>
</dbReference>
<dbReference type="HAMAP" id="MF_01965">
    <property type="entry name" value="NADHX_dehydratase"/>
    <property type="match status" value="1"/>
</dbReference>
<dbReference type="InterPro" id="IPR029056">
    <property type="entry name" value="Ribokinase-like"/>
</dbReference>
<comment type="cofactor">
    <cofactor evidence="17">
        <name>Mg(2+)</name>
        <dbReference type="ChEBI" id="CHEBI:18420"/>
    </cofactor>
</comment>
<dbReference type="CDD" id="cd01171">
    <property type="entry name" value="YXKO-related"/>
    <property type="match status" value="1"/>
</dbReference>
<dbReference type="RefSeq" id="WP_073154985.1">
    <property type="nucleotide sequence ID" value="NZ_FQVL01000006.1"/>
</dbReference>
<comment type="function">
    <text evidence="18">Catalyzes the epimerization of the S- and R-forms of NAD(P)HX, a damaged form of NAD(P)H that is a result of enzymatic or heat-dependent hydration. This is a prerequisite for the S-specific NAD(P)H-hydrate dehydratase to allow the repair of both epimers of NAD(P)HX.</text>
</comment>
<evidence type="ECO:0000313" key="23">
    <source>
        <dbReference type="Proteomes" id="UP000184476"/>
    </source>
</evidence>
<keyword evidence="6 17" id="KW-0547">Nucleotide-binding</keyword>
<proteinExistence type="inferred from homology"/>
<dbReference type="AlphaFoldDB" id="A0A1M4YDE8"/>
<evidence type="ECO:0000259" key="20">
    <source>
        <dbReference type="PROSITE" id="PS51383"/>
    </source>
</evidence>
<comment type="catalytic activity">
    <reaction evidence="16 17 19">
        <text>(6S)-NADPHX + ADP = AMP + phosphate + NADPH + H(+)</text>
        <dbReference type="Rhea" id="RHEA:32235"/>
        <dbReference type="ChEBI" id="CHEBI:15378"/>
        <dbReference type="ChEBI" id="CHEBI:43474"/>
        <dbReference type="ChEBI" id="CHEBI:57783"/>
        <dbReference type="ChEBI" id="CHEBI:64076"/>
        <dbReference type="ChEBI" id="CHEBI:456215"/>
        <dbReference type="ChEBI" id="CHEBI:456216"/>
        <dbReference type="EC" id="4.2.1.136"/>
    </reaction>
</comment>
<evidence type="ECO:0000256" key="17">
    <source>
        <dbReference type="HAMAP-Rule" id="MF_01965"/>
    </source>
</evidence>
<comment type="function">
    <text evidence="17">Catalyzes the dehydration of the S-form of NAD(P)HX at the expense of ADP, which is converted to AMP. Together with NAD(P)HX epimerase, which catalyzes the epimerization of the S- and R-forms, the enzyme allows the repair of both epimers of NAD(P)HX, a damaged form of NAD(P)H that is a result of enzymatic or heat-dependent hydration.</text>
</comment>
<protein>
    <recommendedName>
        <fullName evidence="19">Bifunctional NAD(P)H-hydrate repair enzyme</fullName>
    </recommendedName>
    <alternativeName>
        <fullName evidence="19">Nicotinamide nucleotide repair protein</fullName>
    </alternativeName>
    <domain>
        <recommendedName>
            <fullName evidence="19">ADP-dependent (S)-NAD(P)H-hydrate dehydratase</fullName>
            <ecNumber evidence="19">4.2.1.136</ecNumber>
        </recommendedName>
        <alternativeName>
            <fullName evidence="19">ADP-dependent NAD(P)HX dehydratase</fullName>
        </alternativeName>
    </domain>
    <domain>
        <recommendedName>
            <fullName evidence="19">NAD(P)H-hydrate epimerase</fullName>
            <ecNumber evidence="19">5.1.99.6</ecNumber>
        </recommendedName>
    </domain>
</protein>
<comment type="caution">
    <text evidence="18">Lacks conserved residue(s) required for the propagation of feature annotation.</text>
</comment>
<dbReference type="GO" id="GO:0110051">
    <property type="term" value="P:metabolite repair"/>
    <property type="evidence" value="ECO:0007669"/>
    <property type="project" value="TreeGrafter"/>
</dbReference>
<dbReference type="STRING" id="112248.SAMN05444392_106165"/>
<sequence length="507" mass="55101">MYLCTTEEMRELDRYTIETIGIPGTVLMERAGLAVTQAILSRFPLPKRAIVLIGTGNNGGDGWVIARHLCQSGWEVKAWLLGDPSKLPADARCFYDAYRHFGSVSVLSAQGMDGLESDLEDTEVIVDALLGTGAKDGLRFPIDQVVQKVNQCHRAWTIAVDLPTGVNADTGKVMDQAIYADYTVTFAYPKWAFYLYPGADYVGDWDVVEIGTVLPVTPKVQVNRPSLWDKALCHRSPWSHKGRFGHLLVIGGADGMLGAVRMAGAAAYRCGTGKVTLTVPQGNEQSLKGAVMQEMVWSWSGDDYFADESSLSYRLRSEQFSAVVIGPGLGRFPGEEKWLGHLLEQIEHPVILDADAINILADHPHLLDLKIAAPLICTPHPGEMARLLRTTTQDVEQRRNEVAREYAMSTGMVVVLKGRFTIIAFPDGRQVVNPSGHPALAKAGSGDVLTGMIGAWLAQGVSIEEAVLMAVYLHGKAGEHSVTSAEQSVSVDEILAALGPVIQQYSF</sequence>
<evidence type="ECO:0000256" key="12">
    <source>
        <dbReference type="ARBA" id="ARBA00023239"/>
    </source>
</evidence>
<keyword evidence="9 18" id="KW-0630">Potassium</keyword>
<comment type="similarity">
    <text evidence="17">Belongs to the NnrD/CARKD family.</text>
</comment>
<dbReference type="PROSITE" id="PS01050">
    <property type="entry name" value="YJEF_C_2"/>
    <property type="match status" value="1"/>
</dbReference>
<dbReference type="SUPFAM" id="SSF64153">
    <property type="entry name" value="YjeF N-terminal domain-like"/>
    <property type="match status" value="1"/>
</dbReference>
<dbReference type="EC" id="5.1.99.6" evidence="19"/>
<evidence type="ECO:0000256" key="16">
    <source>
        <dbReference type="ARBA" id="ARBA00049209"/>
    </source>
</evidence>
<evidence type="ECO:0000313" key="22">
    <source>
        <dbReference type="EMBL" id="SHF03486.1"/>
    </source>
</evidence>
<feature type="domain" description="YjeF C-terminal" evidence="20">
    <location>
        <begin position="224"/>
        <end position="505"/>
    </location>
</feature>
<dbReference type="InterPro" id="IPR004443">
    <property type="entry name" value="YjeF_N_dom"/>
</dbReference>
<dbReference type="SUPFAM" id="SSF53613">
    <property type="entry name" value="Ribokinase-like"/>
    <property type="match status" value="1"/>
</dbReference>
<feature type="binding site" evidence="17">
    <location>
        <position position="380"/>
    </location>
    <ligand>
        <name>(6S)-NADPHX</name>
        <dbReference type="ChEBI" id="CHEBI:64076"/>
    </ligand>
</feature>
<dbReference type="Gene3D" id="3.40.50.10260">
    <property type="entry name" value="YjeF N-terminal domain"/>
    <property type="match status" value="1"/>
</dbReference>
<feature type="binding site" evidence="18">
    <location>
        <begin position="131"/>
        <end position="137"/>
    </location>
    <ligand>
        <name>(6S)-NADPHX</name>
        <dbReference type="ChEBI" id="CHEBI:64076"/>
    </ligand>
</feature>
<evidence type="ECO:0000256" key="5">
    <source>
        <dbReference type="ARBA" id="ARBA00022723"/>
    </source>
</evidence>
<evidence type="ECO:0000256" key="18">
    <source>
        <dbReference type="HAMAP-Rule" id="MF_01966"/>
    </source>
</evidence>
<evidence type="ECO:0000256" key="14">
    <source>
        <dbReference type="ARBA" id="ARBA00025153"/>
    </source>
</evidence>
<comment type="similarity">
    <text evidence="3 19">In the N-terminal section; belongs to the NnrE/AIBP family.</text>
</comment>
<dbReference type="OrthoDB" id="9806925at2"/>
<dbReference type="InterPro" id="IPR030677">
    <property type="entry name" value="Nnr"/>
</dbReference>
<feature type="binding site" evidence="17">
    <location>
        <position position="328"/>
    </location>
    <ligand>
        <name>(6S)-NADPHX</name>
        <dbReference type="ChEBI" id="CHEBI:64076"/>
    </ligand>
</feature>
<dbReference type="Pfam" id="PF01256">
    <property type="entry name" value="Carb_kinase"/>
    <property type="match status" value="1"/>
</dbReference>
<feature type="binding site" evidence="17">
    <location>
        <position position="259"/>
    </location>
    <ligand>
        <name>(6S)-NADPHX</name>
        <dbReference type="ChEBI" id="CHEBI:64076"/>
    </ligand>
</feature>
<dbReference type="PANTHER" id="PTHR12592">
    <property type="entry name" value="ATP-DEPENDENT (S)-NAD(P)H-HYDRATE DEHYDRATASE FAMILY MEMBER"/>
    <property type="match status" value="1"/>
</dbReference>
<dbReference type="PIRSF" id="PIRSF017184">
    <property type="entry name" value="Nnr"/>
    <property type="match status" value="1"/>
</dbReference>
<evidence type="ECO:0000256" key="10">
    <source>
        <dbReference type="ARBA" id="ARBA00023027"/>
    </source>
</evidence>
<keyword evidence="11 18" id="KW-0413">Isomerase</keyword>
<dbReference type="InterPro" id="IPR000631">
    <property type="entry name" value="CARKD"/>
</dbReference>
<evidence type="ECO:0000256" key="19">
    <source>
        <dbReference type="PIRNR" id="PIRNR017184"/>
    </source>
</evidence>
<dbReference type="InterPro" id="IPR036652">
    <property type="entry name" value="YjeF_N_dom_sf"/>
</dbReference>
<evidence type="ECO:0000256" key="4">
    <source>
        <dbReference type="ARBA" id="ARBA00009524"/>
    </source>
</evidence>
<comment type="similarity">
    <text evidence="4 19">In the C-terminal section; belongs to the NnrD/CARKD family.</text>
</comment>
<comment type="subunit">
    <text evidence="17">Homotetramer.</text>
</comment>
<feature type="binding site" evidence="18">
    <location>
        <position position="58"/>
    </location>
    <ligand>
        <name>K(+)</name>
        <dbReference type="ChEBI" id="CHEBI:29103"/>
    </ligand>
</feature>
<dbReference type="GO" id="GO:0052855">
    <property type="term" value="F:ADP-dependent NAD(P)H-hydrate dehydratase activity"/>
    <property type="evidence" value="ECO:0007669"/>
    <property type="project" value="UniProtKB-UniRule"/>
</dbReference>
<evidence type="ECO:0000256" key="2">
    <source>
        <dbReference type="ARBA" id="ARBA00000909"/>
    </source>
</evidence>
<dbReference type="NCBIfam" id="TIGR00196">
    <property type="entry name" value="yjeF_cterm"/>
    <property type="match status" value="1"/>
</dbReference>
<evidence type="ECO:0000256" key="13">
    <source>
        <dbReference type="ARBA" id="ARBA00023268"/>
    </source>
</evidence>
<name>A0A1M4YDE8_9BACL</name>
<evidence type="ECO:0000256" key="8">
    <source>
        <dbReference type="ARBA" id="ARBA00022857"/>
    </source>
</evidence>
<comment type="cofactor">
    <cofactor evidence="18 19">
        <name>K(+)</name>
        <dbReference type="ChEBI" id="CHEBI:29103"/>
    </cofactor>
    <text evidence="18 19">Binds 1 potassium ion per subunit.</text>
</comment>
<comment type="function">
    <text evidence="14 19">Bifunctional enzyme that catalyzes the epimerization of the S- and R-forms of NAD(P)HX and the dehydration of the S-form of NAD(P)HX at the expense of ADP, which is converted to AMP. This allows the repair of both epimers of NAD(P)HX, a damaged form of NAD(P)H that is a result of enzymatic or heat-dependent hydration.</text>
</comment>
<dbReference type="GO" id="GO:0005524">
    <property type="term" value="F:ATP binding"/>
    <property type="evidence" value="ECO:0007669"/>
    <property type="project" value="UniProtKB-UniRule"/>
</dbReference>
<keyword evidence="7 17" id="KW-0067">ATP-binding</keyword>
<comment type="similarity">
    <text evidence="18">Belongs to the NnrE/AIBP family.</text>
</comment>
<feature type="domain" description="YjeF N-terminal" evidence="21">
    <location>
        <begin position="9"/>
        <end position="218"/>
    </location>
</feature>
<keyword evidence="5 18" id="KW-0479">Metal-binding</keyword>
<comment type="catalytic activity">
    <reaction evidence="1 18 19">
        <text>(6R)-NADHX = (6S)-NADHX</text>
        <dbReference type="Rhea" id="RHEA:32215"/>
        <dbReference type="ChEBI" id="CHEBI:64074"/>
        <dbReference type="ChEBI" id="CHEBI:64075"/>
        <dbReference type="EC" id="5.1.99.6"/>
    </reaction>
</comment>
<dbReference type="NCBIfam" id="TIGR00197">
    <property type="entry name" value="yjeF_nterm"/>
    <property type="match status" value="1"/>
</dbReference>
<dbReference type="PROSITE" id="PS51385">
    <property type="entry name" value="YJEF_N"/>
    <property type="match status" value="1"/>
</dbReference>
<keyword evidence="13" id="KW-0511">Multifunctional enzyme</keyword>
<gene>
    <name evidence="18" type="primary">nnrE</name>
    <name evidence="17" type="synonym">nnrD</name>
    <name evidence="22" type="ORF">SAMN05444392_106165</name>
</gene>
<comment type="catalytic activity">
    <reaction evidence="2 18 19">
        <text>(6R)-NADPHX = (6S)-NADPHX</text>
        <dbReference type="Rhea" id="RHEA:32227"/>
        <dbReference type="ChEBI" id="CHEBI:64076"/>
        <dbReference type="ChEBI" id="CHEBI:64077"/>
        <dbReference type="EC" id="5.1.99.6"/>
    </reaction>
</comment>
<dbReference type="PANTHER" id="PTHR12592:SF0">
    <property type="entry name" value="ATP-DEPENDENT (S)-NAD(P)H-HYDRATE DEHYDRATASE"/>
    <property type="match status" value="1"/>
</dbReference>
<dbReference type="HAMAP" id="MF_01966">
    <property type="entry name" value="NADHX_epimerase"/>
    <property type="match status" value="1"/>
</dbReference>
<feature type="binding site" evidence="18">
    <location>
        <begin position="57"/>
        <end position="61"/>
    </location>
    <ligand>
        <name>(6S)-NADPHX</name>
        <dbReference type="ChEBI" id="CHEBI:64076"/>
    </ligand>
</feature>
<evidence type="ECO:0000256" key="15">
    <source>
        <dbReference type="ARBA" id="ARBA00048238"/>
    </source>
</evidence>
<keyword evidence="12 17" id="KW-0456">Lyase</keyword>
<comment type="catalytic activity">
    <reaction evidence="15 17 19">
        <text>(6S)-NADHX + ADP = AMP + phosphate + NADH + H(+)</text>
        <dbReference type="Rhea" id="RHEA:32223"/>
        <dbReference type="ChEBI" id="CHEBI:15378"/>
        <dbReference type="ChEBI" id="CHEBI:43474"/>
        <dbReference type="ChEBI" id="CHEBI:57945"/>
        <dbReference type="ChEBI" id="CHEBI:64074"/>
        <dbReference type="ChEBI" id="CHEBI:456215"/>
        <dbReference type="ChEBI" id="CHEBI:456216"/>
        <dbReference type="EC" id="4.2.1.136"/>
    </reaction>
</comment>
<evidence type="ECO:0000256" key="11">
    <source>
        <dbReference type="ARBA" id="ARBA00023235"/>
    </source>
</evidence>
<feature type="binding site" evidence="18">
    <location>
        <position position="127"/>
    </location>
    <ligand>
        <name>K(+)</name>
        <dbReference type="ChEBI" id="CHEBI:29103"/>
    </ligand>
</feature>
<organism evidence="22 23">
    <name type="scientific">Seinonella peptonophila</name>
    <dbReference type="NCBI Taxonomy" id="112248"/>
    <lineage>
        <taxon>Bacteria</taxon>
        <taxon>Bacillati</taxon>
        <taxon>Bacillota</taxon>
        <taxon>Bacilli</taxon>
        <taxon>Bacillales</taxon>
        <taxon>Thermoactinomycetaceae</taxon>
        <taxon>Seinonella</taxon>
    </lineage>
</organism>
<dbReference type="InterPro" id="IPR017953">
    <property type="entry name" value="Carbohydrate_kinase_pred_CS"/>
</dbReference>
<evidence type="ECO:0000256" key="6">
    <source>
        <dbReference type="ARBA" id="ARBA00022741"/>
    </source>
</evidence>